<evidence type="ECO:0000313" key="10">
    <source>
        <dbReference type="Proteomes" id="UP000594262"/>
    </source>
</evidence>
<dbReference type="GO" id="GO:0016020">
    <property type="term" value="C:membrane"/>
    <property type="evidence" value="ECO:0007669"/>
    <property type="project" value="InterPro"/>
</dbReference>
<feature type="compositionally biased region" description="Low complexity" evidence="5">
    <location>
        <begin position="230"/>
        <end position="247"/>
    </location>
</feature>
<evidence type="ECO:0000256" key="5">
    <source>
        <dbReference type="SAM" id="MobiDB-lite"/>
    </source>
</evidence>
<evidence type="ECO:0000313" key="9">
    <source>
        <dbReference type="EnsemblMetazoa" id="CLYHEMP002082.1"/>
    </source>
</evidence>
<evidence type="ECO:0000256" key="2">
    <source>
        <dbReference type="ARBA" id="ARBA00022536"/>
    </source>
</evidence>
<keyword evidence="3" id="KW-0677">Repeat</keyword>
<evidence type="ECO:0000256" key="1">
    <source>
        <dbReference type="ARBA" id="ARBA00022473"/>
    </source>
</evidence>
<feature type="chain" id="PRO_5029624611" description="DSL domain-containing protein" evidence="7">
    <location>
        <begin position="23"/>
        <end position="338"/>
    </location>
</feature>
<dbReference type="Gene3D" id="2.10.25.140">
    <property type="match status" value="1"/>
</dbReference>
<evidence type="ECO:0000256" key="6">
    <source>
        <dbReference type="SAM" id="Phobius"/>
    </source>
</evidence>
<accession>A0A7M5USU6</accession>
<evidence type="ECO:0000256" key="3">
    <source>
        <dbReference type="ARBA" id="ARBA00022737"/>
    </source>
</evidence>
<dbReference type="GeneID" id="136823961"/>
<keyword evidence="10" id="KW-1185">Reference proteome</keyword>
<feature type="compositionally biased region" description="Basic and acidic residues" evidence="5">
    <location>
        <begin position="248"/>
        <end position="257"/>
    </location>
</feature>
<dbReference type="Proteomes" id="UP000594262">
    <property type="component" value="Unplaced"/>
</dbReference>
<dbReference type="EnsemblMetazoa" id="CLYHEMT002082.1">
    <property type="protein sequence ID" value="CLYHEMP002082.1"/>
    <property type="gene ID" value="CLYHEMG002082"/>
</dbReference>
<protein>
    <recommendedName>
        <fullName evidence="8">DSL domain-containing protein</fullName>
    </recommendedName>
</protein>
<dbReference type="Pfam" id="PF01414">
    <property type="entry name" value="DSL"/>
    <property type="match status" value="1"/>
</dbReference>
<evidence type="ECO:0000256" key="4">
    <source>
        <dbReference type="ARBA" id="ARBA00023157"/>
    </source>
</evidence>
<organism evidence="9 10">
    <name type="scientific">Clytia hemisphaerica</name>
    <dbReference type="NCBI Taxonomy" id="252671"/>
    <lineage>
        <taxon>Eukaryota</taxon>
        <taxon>Metazoa</taxon>
        <taxon>Cnidaria</taxon>
        <taxon>Hydrozoa</taxon>
        <taxon>Hydroidolina</taxon>
        <taxon>Leptothecata</taxon>
        <taxon>Obeliida</taxon>
        <taxon>Clytiidae</taxon>
        <taxon>Clytia</taxon>
    </lineage>
</organism>
<reference evidence="9" key="1">
    <citation type="submission" date="2021-01" db="UniProtKB">
        <authorList>
            <consortium name="EnsemblMetazoa"/>
        </authorList>
    </citation>
    <scope>IDENTIFICATION</scope>
</reference>
<name>A0A7M5USU6_9CNID</name>
<proteinExistence type="predicted"/>
<keyword evidence="1" id="KW-0217">Developmental protein</keyword>
<keyword evidence="7" id="KW-0732">Signal</keyword>
<feature type="signal peptide" evidence="7">
    <location>
        <begin position="1"/>
        <end position="22"/>
    </location>
</feature>
<keyword evidence="4" id="KW-1015">Disulfide bond</keyword>
<dbReference type="GO" id="GO:0007154">
    <property type="term" value="P:cell communication"/>
    <property type="evidence" value="ECO:0007669"/>
    <property type="project" value="InterPro"/>
</dbReference>
<evidence type="ECO:0000259" key="8">
    <source>
        <dbReference type="Pfam" id="PF01414"/>
    </source>
</evidence>
<keyword evidence="2" id="KW-0245">EGF-like domain</keyword>
<evidence type="ECO:0000256" key="7">
    <source>
        <dbReference type="SAM" id="SignalP"/>
    </source>
</evidence>
<dbReference type="AlphaFoldDB" id="A0A7M5USU6"/>
<keyword evidence="6" id="KW-0472">Membrane</keyword>
<keyword evidence="6" id="KW-1133">Transmembrane helix</keyword>
<dbReference type="OrthoDB" id="283575at2759"/>
<dbReference type="RefSeq" id="XP_066936218.1">
    <property type="nucleotide sequence ID" value="XM_067080117.1"/>
</dbReference>
<feature type="domain" description="DSL" evidence="8">
    <location>
        <begin position="174"/>
        <end position="215"/>
    </location>
</feature>
<keyword evidence="6" id="KW-0812">Transmembrane</keyword>
<sequence>MEFWNVFMIIIVVYWKIKVISSEISVEVFFKKYLNPNKTLSNQECCRPKTTFCRIACENTFFICLGTNCTVGVGDIKVNKIALEDEEKFKTGVDETRLQNPFPVNLPLGFMKDKILMSIGVFHQDTNLVAEFNNIEVKIDKSSNWQDMGTLRTVESRRYIKFQKLLAIEVRTKCSTDYTGEWCDIKICTPRDDTMGHYNCTKDHQKVCLKGWFDPSTNCTLSNPLTTRKPSPTTIHTTITTTQSIPPQREKSGRNNKDGGGNSDKQMTEFAIIFTSLFAGLIALAVILILVKKRMKSMATIHSFEQPSESSHSSSKANECVESITVEGKDQKIALKDG</sequence>
<feature type="transmembrane region" description="Helical" evidence="6">
    <location>
        <begin position="270"/>
        <end position="291"/>
    </location>
</feature>
<feature type="region of interest" description="Disordered" evidence="5">
    <location>
        <begin position="224"/>
        <end position="262"/>
    </location>
</feature>
<dbReference type="InterPro" id="IPR001774">
    <property type="entry name" value="DSL"/>
</dbReference>